<dbReference type="EMBL" id="JAPWTJ010001529">
    <property type="protein sequence ID" value="KAJ8971060.1"/>
    <property type="molecule type" value="Genomic_DNA"/>
</dbReference>
<evidence type="ECO:0000313" key="2">
    <source>
        <dbReference type="EMBL" id="KAJ8971060.1"/>
    </source>
</evidence>
<comment type="caution">
    <text evidence="2">The sequence shown here is derived from an EMBL/GenBank/DDBJ whole genome shotgun (WGS) entry which is preliminary data.</text>
</comment>
<proteinExistence type="predicted"/>
<sequence>MIQQHFWDRWSKDYLAENSVGTSGQKEKNNIQIDDLVLLKDNNIPPLCWKLGRISAMFPGSDNKVRVVNVKTQSGELQRAISKL</sequence>
<dbReference type="InterPro" id="IPR040676">
    <property type="entry name" value="DUF5641"/>
</dbReference>
<name>A0ABQ9J314_9CUCU</name>
<accession>A0ABQ9J314</accession>
<dbReference type="Proteomes" id="UP001162164">
    <property type="component" value="Unassembled WGS sequence"/>
</dbReference>
<dbReference type="PANTHER" id="PTHR47331:SF5">
    <property type="entry name" value="RIBONUCLEASE H"/>
    <property type="match status" value="1"/>
</dbReference>
<gene>
    <name evidence="2" type="ORF">NQ317_002752</name>
</gene>
<organism evidence="2 3">
    <name type="scientific">Molorchus minor</name>
    <dbReference type="NCBI Taxonomy" id="1323400"/>
    <lineage>
        <taxon>Eukaryota</taxon>
        <taxon>Metazoa</taxon>
        <taxon>Ecdysozoa</taxon>
        <taxon>Arthropoda</taxon>
        <taxon>Hexapoda</taxon>
        <taxon>Insecta</taxon>
        <taxon>Pterygota</taxon>
        <taxon>Neoptera</taxon>
        <taxon>Endopterygota</taxon>
        <taxon>Coleoptera</taxon>
        <taxon>Polyphaga</taxon>
        <taxon>Cucujiformia</taxon>
        <taxon>Chrysomeloidea</taxon>
        <taxon>Cerambycidae</taxon>
        <taxon>Lamiinae</taxon>
        <taxon>Monochamini</taxon>
        <taxon>Molorchus</taxon>
    </lineage>
</organism>
<protein>
    <recommendedName>
        <fullName evidence="1">DUF5641 domain-containing protein</fullName>
    </recommendedName>
</protein>
<dbReference type="PANTHER" id="PTHR47331">
    <property type="entry name" value="PHD-TYPE DOMAIN-CONTAINING PROTEIN"/>
    <property type="match status" value="1"/>
</dbReference>
<evidence type="ECO:0000259" key="1">
    <source>
        <dbReference type="Pfam" id="PF18701"/>
    </source>
</evidence>
<feature type="domain" description="DUF5641" evidence="1">
    <location>
        <begin position="2"/>
        <end position="84"/>
    </location>
</feature>
<evidence type="ECO:0000313" key="3">
    <source>
        <dbReference type="Proteomes" id="UP001162164"/>
    </source>
</evidence>
<reference evidence="2" key="1">
    <citation type="journal article" date="2023" name="Insect Mol. Biol.">
        <title>Genome sequencing provides insights into the evolution of gene families encoding plant cell wall-degrading enzymes in longhorned beetles.</title>
        <authorList>
            <person name="Shin N.R."/>
            <person name="Okamura Y."/>
            <person name="Kirsch R."/>
            <person name="Pauchet Y."/>
        </authorList>
    </citation>
    <scope>NUCLEOTIDE SEQUENCE</scope>
    <source>
        <strain evidence="2">MMC_N1</strain>
    </source>
</reference>
<dbReference type="Pfam" id="PF18701">
    <property type="entry name" value="DUF5641"/>
    <property type="match status" value="1"/>
</dbReference>
<keyword evidence="3" id="KW-1185">Reference proteome</keyword>